<organism evidence="1 2">
    <name type="scientific">Megalurothrips usitatus</name>
    <name type="common">bean blossom thrips</name>
    <dbReference type="NCBI Taxonomy" id="439358"/>
    <lineage>
        <taxon>Eukaryota</taxon>
        <taxon>Metazoa</taxon>
        <taxon>Ecdysozoa</taxon>
        <taxon>Arthropoda</taxon>
        <taxon>Hexapoda</taxon>
        <taxon>Insecta</taxon>
        <taxon>Pterygota</taxon>
        <taxon>Neoptera</taxon>
        <taxon>Paraneoptera</taxon>
        <taxon>Thysanoptera</taxon>
        <taxon>Terebrantia</taxon>
        <taxon>Thripoidea</taxon>
        <taxon>Thripidae</taxon>
        <taxon>Megalurothrips</taxon>
    </lineage>
</organism>
<sequence length="255" mass="29101">MLKMFNEKYKIDNFEVSYSSYYRIFKTCNLKFKQPSADTCATCDELVTQLKCVKTETEKIKLKEKHELHLRKADAAYQLKREMKSAAKDSESVRRLIFDLEQVFSTPSVTCGKAYYLRQLSVYNLTIVDSKTNVTSNYMWHKGEAGRGATEIASCLYKHFMDEVPNTVTHVNLCSDCCTGQNRNSIIAGMFQIVLALHPSIKQIDHVFLVPGHTRLECDSRHSRIEAKKNKAGLISVPSGWYELVSSVGEKYNVI</sequence>
<dbReference type="AlphaFoldDB" id="A0AAV7X759"/>
<reference evidence="1" key="1">
    <citation type="submission" date="2022-12" db="EMBL/GenBank/DDBJ databases">
        <title>Chromosome-level genome assembly of the bean flower thrips Megalurothrips usitatus.</title>
        <authorList>
            <person name="Ma L."/>
            <person name="Liu Q."/>
            <person name="Li H."/>
            <person name="Cai W."/>
        </authorList>
    </citation>
    <scope>NUCLEOTIDE SEQUENCE</scope>
    <source>
        <strain evidence="1">Cailab_2022a</strain>
    </source>
</reference>
<dbReference type="Proteomes" id="UP001075354">
    <property type="component" value="Chromosome 16"/>
</dbReference>
<name>A0AAV7X759_9NEOP</name>
<gene>
    <name evidence="1" type="ORF">ONE63_005062</name>
</gene>
<proteinExistence type="predicted"/>
<evidence type="ECO:0000313" key="1">
    <source>
        <dbReference type="EMBL" id="KAJ1519809.1"/>
    </source>
</evidence>
<keyword evidence="2" id="KW-1185">Reference proteome</keyword>
<accession>A0AAV7X759</accession>
<comment type="caution">
    <text evidence="1">The sequence shown here is derived from an EMBL/GenBank/DDBJ whole genome shotgun (WGS) entry which is preliminary data.</text>
</comment>
<evidence type="ECO:0000313" key="2">
    <source>
        <dbReference type="Proteomes" id="UP001075354"/>
    </source>
</evidence>
<dbReference type="PANTHER" id="PTHR10773">
    <property type="entry name" value="DNA-DIRECTED RNA POLYMERASES I, II, AND III SUBUNIT RPABC2"/>
    <property type="match status" value="1"/>
</dbReference>
<dbReference type="PANTHER" id="PTHR10773:SF19">
    <property type="match status" value="1"/>
</dbReference>
<dbReference type="EMBL" id="JAPTSV010000016">
    <property type="protein sequence ID" value="KAJ1519809.1"/>
    <property type="molecule type" value="Genomic_DNA"/>
</dbReference>
<protein>
    <submittedName>
        <fullName evidence="1">Uncharacterized protein</fullName>
    </submittedName>
</protein>